<organism evidence="1 2">
    <name type="scientific">Durusdinium trenchii</name>
    <dbReference type="NCBI Taxonomy" id="1381693"/>
    <lineage>
        <taxon>Eukaryota</taxon>
        <taxon>Sar</taxon>
        <taxon>Alveolata</taxon>
        <taxon>Dinophyceae</taxon>
        <taxon>Suessiales</taxon>
        <taxon>Symbiodiniaceae</taxon>
        <taxon>Durusdinium</taxon>
    </lineage>
</organism>
<name>A0ABP0JAY4_9DINO</name>
<protein>
    <submittedName>
        <fullName evidence="1">Uncharacterized protein</fullName>
    </submittedName>
</protein>
<comment type="caution">
    <text evidence="1">The sequence shown here is derived from an EMBL/GenBank/DDBJ whole genome shotgun (WGS) entry which is preliminary data.</text>
</comment>
<gene>
    <name evidence="1" type="ORF">SCF082_LOCUS11082</name>
</gene>
<reference evidence="1 2" key="1">
    <citation type="submission" date="2024-02" db="EMBL/GenBank/DDBJ databases">
        <authorList>
            <person name="Chen Y."/>
            <person name="Shah S."/>
            <person name="Dougan E. K."/>
            <person name="Thang M."/>
            <person name="Chan C."/>
        </authorList>
    </citation>
    <scope>NUCLEOTIDE SEQUENCE [LARGE SCALE GENOMIC DNA]</scope>
</reference>
<dbReference type="Proteomes" id="UP001642464">
    <property type="component" value="Unassembled WGS sequence"/>
</dbReference>
<keyword evidence="2" id="KW-1185">Reference proteome</keyword>
<feature type="non-terminal residue" evidence="1">
    <location>
        <position position="312"/>
    </location>
</feature>
<evidence type="ECO:0000313" key="1">
    <source>
        <dbReference type="EMBL" id="CAK9011403.1"/>
    </source>
</evidence>
<sequence length="312" mass="36086">MEVAEEMATATNSVASAADLSEIEGLAEARHWDHQERLQKQKLQLHKTTELMALQAPNLVLVVCGLPLPEVLALRAVNSSALQWAMDGAIAHLGEVCQAHQRIRTRLWIQRLEEINRNTADESTYDSKVRRLADDALRRRMEAEMADARQDMENRIRDFHVEVDRRMEQQAVRVHAIVEERVKQQLDAILAAEMEKVRVLVEERVQGRVRQVVQREVYATVCEMQAKLATLAKENEKLRTVFLEHLDHSDLCFRSLVWALSPNSTGLFARTLRLIWCCRRRFTRFSAWMLGVPDRRRDILRARLELMQHVGA</sequence>
<dbReference type="EMBL" id="CAXAMM010006535">
    <property type="protein sequence ID" value="CAK9011403.1"/>
    <property type="molecule type" value="Genomic_DNA"/>
</dbReference>
<evidence type="ECO:0000313" key="2">
    <source>
        <dbReference type="Proteomes" id="UP001642464"/>
    </source>
</evidence>
<proteinExistence type="predicted"/>
<accession>A0ABP0JAY4</accession>